<proteinExistence type="inferred from homology"/>
<feature type="signal peptide" evidence="2">
    <location>
        <begin position="1"/>
        <end position="38"/>
    </location>
</feature>
<organism evidence="6">
    <name type="scientific">Streptomyces sp. gb1(2016)</name>
    <dbReference type="NCBI Taxonomy" id="1828321"/>
    <lineage>
        <taxon>Bacteria</taxon>
        <taxon>Bacillati</taxon>
        <taxon>Actinomycetota</taxon>
        <taxon>Actinomycetes</taxon>
        <taxon>Kitasatosporales</taxon>
        <taxon>Streptomycetaceae</taxon>
        <taxon>Streptomyces</taxon>
    </lineage>
</organism>
<dbReference type="Pfam" id="PF00149">
    <property type="entry name" value="Metallophos"/>
    <property type="match status" value="1"/>
</dbReference>
<dbReference type="InterPro" id="IPR029052">
    <property type="entry name" value="Metallo-depent_PP-like"/>
</dbReference>
<feature type="compositionally biased region" description="Polar residues" evidence="3">
    <location>
        <begin position="76"/>
        <end position="89"/>
    </location>
</feature>
<sequence>MSATPQHPQKNRVSRRVLAATAGLVTVGALVAAMPAGAHDRGKGHGHGHQSRTVDVQLLSFNDLHGNLEPPAGSAGTVSETQADGTVTSVPAGGVEYLATSLRTARKGNPYSVTAAGGDMVGASPLLSGLFHDEPTIEALNGLDLDVTAVGNHEFDEGATELARLQNGGCHPVEGCYEKGKKFKGADFPYLAANVTSEKTGKPILKPYTVWKKNGVKIGFIGVTLEGTPNIVTANGVKGLKFHDEIETVNKYAKELDRQGVKSIVALIHEGGAPASASYNYDCDSPGAGDGISGPIVDIAKGITPKVDALVTGHTHQAYVCTVPDPSGKPRMVTSASSFGKLYTDTTLTYDRRTNDIVRTSVESANHIVSRDQAKATDMTKLIARWNTLAAPIANRPQGWITADINGRGSTAPEKPLGNLIADAQLEGLAPADKGGAVVAFMNPGGIRADLVHAASGSEGDGVVTYGEAFTVQPFTNMMNVVDLTGAQLVAALQQQVSVSNAASPKILQVSKGLTYTLDLTKSGADRVVADTIRLNGEAIDPAKTYRVAMNEFLAGGGDGFAALGEGTNKLVGASDLDLFNAYLAAHSTADAPLAPPATDRITVVQ</sequence>
<dbReference type="PROSITE" id="PS51318">
    <property type="entry name" value="TAT"/>
    <property type="match status" value="1"/>
</dbReference>
<evidence type="ECO:0000256" key="2">
    <source>
        <dbReference type="RuleBase" id="RU362119"/>
    </source>
</evidence>
<dbReference type="FunFam" id="3.60.21.10:FF:000070">
    <property type="entry name" value="5`-nucleotidase family protein"/>
    <property type="match status" value="1"/>
</dbReference>
<dbReference type="GO" id="GO:0008253">
    <property type="term" value="F:5'-nucleotidase activity"/>
    <property type="evidence" value="ECO:0007669"/>
    <property type="project" value="TreeGrafter"/>
</dbReference>
<dbReference type="InterPro" id="IPR006311">
    <property type="entry name" value="TAT_signal"/>
</dbReference>
<comment type="similarity">
    <text evidence="2">Belongs to the 5'-nucleotidase family.</text>
</comment>
<dbReference type="InterPro" id="IPR006179">
    <property type="entry name" value="5_nucleotidase/apyrase"/>
</dbReference>
<dbReference type="Pfam" id="PF02872">
    <property type="entry name" value="5_nucleotid_C"/>
    <property type="match status" value="1"/>
</dbReference>
<name>A0A652KIB1_9ACTN</name>
<dbReference type="GO" id="GO:0000166">
    <property type="term" value="F:nucleotide binding"/>
    <property type="evidence" value="ECO:0007669"/>
    <property type="project" value="UniProtKB-KW"/>
</dbReference>
<dbReference type="GO" id="GO:0009166">
    <property type="term" value="P:nucleotide catabolic process"/>
    <property type="evidence" value="ECO:0007669"/>
    <property type="project" value="InterPro"/>
</dbReference>
<dbReference type="Gene3D" id="3.60.21.10">
    <property type="match status" value="1"/>
</dbReference>
<dbReference type="InterPro" id="IPR004843">
    <property type="entry name" value="Calcineurin-like_PHP"/>
</dbReference>
<feature type="domain" description="5'-Nucleotidase C-terminal" evidence="5">
    <location>
        <begin position="406"/>
        <end position="565"/>
    </location>
</feature>
<evidence type="ECO:0000256" key="1">
    <source>
        <dbReference type="ARBA" id="ARBA00022729"/>
    </source>
</evidence>
<dbReference type="Gene3D" id="3.90.780.10">
    <property type="entry name" value="5'-Nucleotidase, C-terminal domain"/>
    <property type="match status" value="1"/>
</dbReference>
<dbReference type="RefSeq" id="WP_147984662.1">
    <property type="nucleotide sequence ID" value="NZ_RDBM01000037.1"/>
</dbReference>
<dbReference type="EMBL" id="RDBM01000037">
    <property type="protein sequence ID" value="TXS23455.1"/>
    <property type="molecule type" value="Genomic_DNA"/>
</dbReference>
<evidence type="ECO:0000259" key="5">
    <source>
        <dbReference type="Pfam" id="PF02872"/>
    </source>
</evidence>
<keyword evidence="1 2" id="KW-0732">Signal</keyword>
<dbReference type="AlphaFoldDB" id="A0A652KIB1"/>
<feature type="chain" id="PRO_5025079946" evidence="2">
    <location>
        <begin position="39"/>
        <end position="606"/>
    </location>
</feature>
<protein>
    <submittedName>
        <fullName evidence="6">Bifunctional metallophosphatase/5'-nucleotidase</fullName>
    </submittedName>
</protein>
<evidence type="ECO:0000259" key="4">
    <source>
        <dbReference type="Pfam" id="PF00149"/>
    </source>
</evidence>
<dbReference type="InterPro" id="IPR008334">
    <property type="entry name" value="5'-Nucleotdase_C"/>
</dbReference>
<feature type="domain" description="Calcineurin-like phosphoesterase" evidence="4">
    <location>
        <begin position="61"/>
        <end position="317"/>
    </location>
</feature>
<keyword evidence="2" id="KW-0378">Hydrolase</keyword>
<reference evidence="6" key="1">
    <citation type="submission" date="2018-10" db="EMBL/GenBank/DDBJ databases">
        <authorList>
            <person name="Hariharan J."/>
            <person name="Choudoir M.J."/>
            <person name="Diebold P."/>
            <person name="Panke-Buisse K."/>
            <person name="Campbell A.N."/>
            <person name="Buckley D.H."/>
        </authorList>
    </citation>
    <scope>NUCLEOTIDE SEQUENCE</scope>
    <source>
        <strain evidence="6">Gb1</strain>
    </source>
</reference>
<gene>
    <name evidence="6" type="ORF">EAO74_22915</name>
</gene>
<comment type="caution">
    <text evidence="6">The sequence shown here is derived from an EMBL/GenBank/DDBJ whole genome shotgun (WGS) entry which is preliminary data.</text>
</comment>
<evidence type="ECO:0000256" key="3">
    <source>
        <dbReference type="SAM" id="MobiDB-lite"/>
    </source>
</evidence>
<dbReference type="GO" id="GO:0008768">
    <property type="term" value="F:UDP-sugar diphosphatase activity"/>
    <property type="evidence" value="ECO:0007669"/>
    <property type="project" value="TreeGrafter"/>
</dbReference>
<evidence type="ECO:0000313" key="6">
    <source>
        <dbReference type="EMBL" id="TXS23455.1"/>
    </source>
</evidence>
<dbReference type="SUPFAM" id="SSF56300">
    <property type="entry name" value="Metallo-dependent phosphatases"/>
    <property type="match status" value="1"/>
</dbReference>
<dbReference type="InterPro" id="IPR036907">
    <property type="entry name" value="5'-Nucleotdase_C_sf"/>
</dbReference>
<dbReference type="PRINTS" id="PR01607">
    <property type="entry name" value="APYRASEFAMLY"/>
</dbReference>
<accession>A0A652KIB1</accession>
<dbReference type="SUPFAM" id="SSF55816">
    <property type="entry name" value="5'-nucleotidase (syn. UDP-sugar hydrolase), C-terminal domain"/>
    <property type="match status" value="1"/>
</dbReference>
<dbReference type="GO" id="GO:0030288">
    <property type="term" value="C:outer membrane-bounded periplasmic space"/>
    <property type="evidence" value="ECO:0007669"/>
    <property type="project" value="TreeGrafter"/>
</dbReference>
<dbReference type="PANTHER" id="PTHR11575">
    <property type="entry name" value="5'-NUCLEOTIDASE-RELATED"/>
    <property type="match status" value="1"/>
</dbReference>
<dbReference type="PANTHER" id="PTHR11575:SF24">
    <property type="entry name" value="5'-NUCLEOTIDASE"/>
    <property type="match status" value="1"/>
</dbReference>
<feature type="region of interest" description="Disordered" evidence="3">
    <location>
        <begin position="66"/>
        <end position="89"/>
    </location>
</feature>
<keyword evidence="2" id="KW-0547">Nucleotide-binding</keyword>